<dbReference type="Proteomes" id="UP000612746">
    <property type="component" value="Unassembled WGS sequence"/>
</dbReference>
<evidence type="ECO:0000313" key="3">
    <source>
        <dbReference type="Proteomes" id="UP000612746"/>
    </source>
</evidence>
<dbReference type="AlphaFoldDB" id="A0A8H7PNW2"/>
<comment type="caution">
    <text evidence="2">The sequence shown here is derived from an EMBL/GenBank/DDBJ whole genome shotgun (WGS) entry which is preliminary data.</text>
</comment>
<feature type="region of interest" description="Disordered" evidence="1">
    <location>
        <begin position="108"/>
        <end position="272"/>
    </location>
</feature>
<evidence type="ECO:0000256" key="1">
    <source>
        <dbReference type="SAM" id="MobiDB-lite"/>
    </source>
</evidence>
<organism evidence="2 3">
    <name type="scientific">Umbelopsis vinacea</name>
    <dbReference type="NCBI Taxonomy" id="44442"/>
    <lineage>
        <taxon>Eukaryota</taxon>
        <taxon>Fungi</taxon>
        <taxon>Fungi incertae sedis</taxon>
        <taxon>Mucoromycota</taxon>
        <taxon>Mucoromycotina</taxon>
        <taxon>Umbelopsidomycetes</taxon>
        <taxon>Umbelopsidales</taxon>
        <taxon>Umbelopsidaceae</taxon>
        <taxon>Umbelopsis</taxon>
    </lineage>
</organism>
<feature type="compositionally biased region" description="Low complexity" evidence="1">
    <location>
        <begin position="307"/>
        <end position="323"/>
    </location>
</feature>
<evidence type="ECO:0000313" key="2">
    <source>
        <dbReference type="EMBL" id="KAG2177512.1"/>
    </source>
</evidence>
<feature type="compositionally biased region" description="Low complexity" evidence="1">
    <location>
        <begin position="168"/>
        <end position="181"/>
    </location>
</feature>
<feature type="region of interest" description="Disordered" evidence="1">
    <location>
        <begin position="295"/>
        <end position="369"/>
    </location>
</feature>
<reference evidence="2" key="1">
    <citation type="submission" date="2020-12" db="EMBL/GenBank/DDBJ databases">
        <title>Metabolic potential, ecology and presence of endohyphal bacteria is reflected in genomic diversity of Mucoromycotina.</title>
        <authorList>
            <person name="Muszewska A."/>
            <person name="Okrasinska A."/>
            <person name="Steczkiewicz K."/>
            <person name="Drgas O."/>
            <person name="Orlowska M."/>
            <person name="Perlinska-Lenart U."/>
            <person name="Aleksandrzak-Piekarczyk T."/>
            <person name="Szatraj K."/>
            <person name="Zielenkiewicz U."/>
            <person name="Pilsyk S."/>
            <person name="Malc E."/>
            <person name="Mieczkowski P."/>
            <person name="Kruszewska J.S."/>
            <person name="Biernat P."/>
            <person name="Pawlowska J."/>
        </authorList>
    </citation>
    <scope>NUCLEOTIDE SEQUENCE</scope>
    <source>
        <strain evidence="2">WA0000051536</strain>
    </source>
</reference>
<feature type="region of interest" description="Disordered" evidence="1">
    <location>
        <begin position="432"/>
        <end position="451"/>
    </location>
</feature>
<accession>A0A8H7PNW2</accession>
<name>A0A8H7PNW2_9FUNG</name>
<gene>
    <name evidence="2" type="ORF">INT44_008023</name>
</gene>
<proteinExistence type="predicted"/>
<feature type="compositionally biased region" description="Low complexity" evidence="1">
    <location>
        <begin position="214"/>
        <end position="234"/>
    </location>
</feature>
<feature type="compositionally biased region" description="Low complexity" evidence="1">
    <location>
        <begin position="108"/>
        <end position="161"/>
    </location>
</feature>
<feature type="compositionally biased region" description="Basic residues" evidence="1">
    <location>
        <begin position="244"/>
        <end position="253"/>
    </location>
</feature>
<sequence length="451" mass="50185">MLSQRSYKTALKRFLLRKKNPYDINRPPRPRPPRKPFRWRPKKMDIDYPFPDDPMDLDELDQQLWEMDIQYMDYVMEDVFSSDGMLLCFSPALCAMSPLPWRSPSPLPLRSRVPSSSPRRVRVPSSSPRRVRVPSSSPCRVPVPLASPSRYRTPSPSSRRAPVPPASPSRYRTPSPSSRRAPVPPAAPSRYHTPSPPSRRARVPCPLPRRDRAPSSSPRRSMSPAHRQSLSPLARRSRSPSPPRGRRLVRSPRGRLASPSPARARRLERSSRGRLASLSPLSRWFDDIWNTVSGEMGMTSPAGRVVSRSPTPLGRSRSRSLSCSPPPRPRSRAPSPDAGLSVSCSSPAMSTAGQYSRPASPLVRDRTPPTAENVYGVLDVMDMLQLSNVIQELDAGFYRPSSQMADREEDIFRSPDPLSEAGLAWGFVEDLQQSQDGEPEDVAGGTSDSSG</sequence>
<keyword evidence="3" id="KW-1185">Reference proteome</keyword>
<feature type="compositionally biased region" description="Polar residues" evidence="1">
    <location>
        <begin position="342"/>
        <end position="354"/>
    </location>
</feature>
<dbReference type="EMBL" id="JAEPRA010000012">
    <property type="protein sequence ID" value="KAG2177512.1"/>
    <property type="molecule type" value="Genomic_DNA"/>
</dbReference>
<protein>
    <submittedName>
        <fullName evidence="2">Uncharacterized protein</fullName>
    </submittedName>
</protein>